<dbReference type="Pfam" id="PF13432">
    <property type="entry name" value="TPR_16"/>
    <property type="match status" value="2"/>
</dbReference>
<feature type="region of interest" description="Disordered" evidence="4">
    <location>
        <begin position="1"/>
        <end position="20"/>
    </location>
</feature>
<keyword evidence="2 3" id="KW-0802">TPR repeat</keyword>
<evidence type="ECO:0000256" key="4">
    <source>
        <dbReference type="SAM" id="MobiDB-lite"/>
    </source>
</evidence>
<proteinExistence type="predicted"/>
<dbReference type="Proteomes" id="UP000280296">
    <property type="component" value="Unassembled WGS sequence"/>
</dbReference>
<dbReference type="Pfam" id="PF23914">
    <property type="entry name" value="TPR_CcmH_CycH"/>
    <property type="match status" value="1"/>
</dbReference>
<evidence type="ECO:0000313" key="8">
    <source>
        <dbReference type="Proteomes" id="UP000280296"/>
    </source>
</evidence>
<evidence type="ECO:0000256" key="2">
    <source>
        <dbReference type="ARBA" id="ARBA00022803"/>
    </source>
</evidence>
<dbReference type="PANTHER" id="PTHR45586">
    <property type="entry name" value="TPR REPEAT-CONTAINING PROTEIN PA4667"/>
    <property type="match status" value="1"/>
</dbReference>
<comment type="caution">
    <text evidence="7">The sequence shown here is derived from an EMBL/GenBank/DDBJ whole genome shotgun (WGS) entry which is preliminary data.</text>
</comment>
<dbReference type="AlphaFoldDB" id="A0A432MG08"/>
<keyword evidence="5" id="KW-0812">Transmembrane</keyword>
<dbReference type="SMART" id="SM00028">
    <property type="entry name" value="TPR"/>
    <property type="match status" value="7"/>
</dbReference>
<dbReference type="EMBL" id="RYZH01000040">
    <property type="protein sequence ID" value="RUL85372.1"/>
    <property type="molecule type" value="Genomic_DNA"/>
</dbReference>
<dbReference type="InterPro" id="IPR051012">
    <property type="entry name" value="CellSynth/LPSAsmb/PSIAsmb"/>
</dbReference>
<feature type="transmembrane region" description="Helical" evidence="5">
    <location>
        <begin position="25"/>
        <end position="46"/>
    </location>
</feature>
<evidence type="ECO:0000313" key="7">
    <source>
        <dbReference type="EMBL" id="RUL85372.1"/>
    </source>
</evidence>
<evidence type="ECO:0000259" key="6">
    <source>
        <dbReference type="Pfam" id="PF23914"/>
    </source>
</evidence>
<feature type="domain" description="Cytochrome c-type biogenesis protein H TPR" evidence="6">
    <location>
        <begin position="149"/>
        <end position="255"/>
    </location>
</feature>
<dbReference type="SUPFAM" id="SSF48452">
    <property type="entry name" value="TPR-like"/>
    <property type="match status" value="1"/>
</dbReference>
<dbReference type="InterPro" id="IPR011990">
    <property type="entry name" value="TPR-like_helical_dom_sf"/>
</dbReference>
<reference evidence="7 8" key="2">
    <citation type="submission" date="2019-01" db="EMBL/GenBank/DDBJ databases">
        <title>Tautonia sociabilis, a novel thermotolerant planctomycete of Isosphaeraceae family, isolated from a 4000 m deep subterranean habitat.</title>
        <authorList>
            <person name="Kovaleva O.L."/>
            <person name="Elcheninov A.G."/>
            <person name="Van Heerden E."/>
            <person name="Toshchakov S.V."/>
            <person name="Novikov A."/>
            <person name="Bonch-Osmolovskaya E.A."/>
            <person name="Kublanov I.V."/>
        </authorList>
    </citation>
    <scope>NUCLEOTIDE SEQUENCE [LARGE SCALE GENOMIC DNA]</scope>
    <source>
        <strain evidence="7 8">GM2012</strain>
    </source>
</reference>
<evidence type="ECO:0000256" key="1">
    <source>
        <dbReference type="ARBA" id="ARBA00022737"/>
    </source>
</evidence>
<keyword evidence="8" id="KW-1185">Reference proteome</keyword>
<dbReference type="Gene3D" id="1.25.40.10">
    <property type="entry name" value="Tetratricopeptide repeat domain"/>
    <property type="match status" value="2"/>
</dbReference>
<organism evidence="7 8">
    <name type="scientific">Tautonia sociabilis</name>
    <dbReference type="NCBI Taxonomy" id="2080755"/>
    <lineage>
        <taxon>Bacteria</taxon>
        <taxon>Pseudomonadati</taxon>
        <taxon>Planctomycetota</taxon>
        <taxon>Planctomycetia</taxon>
        <taxon>Isosphaerales</taxon>
        <taxon>Isosphaeraceae</taxon>
        <taxon>Tautonia</taxon>
    </lineage>
</organism>
<keyword evidence="5" id="KW-1133">Transmembrane helix</keyword>
<dbReference type="InterPro" id="IPR056413">
    <property type="entry name" value="TPR_CcmH_CycH"/>
</dbReference>
<dbReference type="PROSITE" id="PS50005">
    <property type="entry name" value="TPR"/>
    <property type="match status" value="2"/>
</dbReference>
<evidence type="ECO:0000256" key="5">
    <source>
        <dbReference type="SAM" id="Phobius"/>
    </source>
</evidence>
<gene>
    <name evidence="7" type="ORF">TsocGM_18525</name>
</gene>
<feature type="repeat" description="TPR" evidence="3">
    <location>
        <begin position="346"/>
        <end position="379"/>
    </location>
</feature>
<keyword evidence="5" id="KW-0472">Membrane</keyword>
<keyword evidence="1" id="KW-0677">Repeat</keyword>
<dbReference type="InterPro" id="IPR019734">
    <property type="entry name" value="TPR_rpt"/>
</dbReference>
<accession>A0A432MG08</accession>
<reference evidence="7 8" key="1">
    <citation type="submission" date="2018-12" db="EMBL/GenBank/DDBJ databases">
        <authorList>
            <person name="Toschakov S.V."/>
        </authorList>
    </citation>
    <scope>NUCLEOTIDE SEQUENCE [LARGE SCALE GENOMIC DNA]</scope>
    <source>
        <strain evidence="7 8">GM2012</strain>
    </source>
</reference>
<evidence type="ECO:0000256" key="3">
    <source>
        <dbReference type="PROSITE-ProRule" id="PRU00339"/>
    </source>
</evidence>
<dbReference type="PANTHER" id="PTHR45586:SF1">
    <property type="entry name" value="LIPOPOLYSACCHARIDE ASSEMBLY PROTEIN B"/>
    <property type="match status" value="1"/>
</dbReference>
<protein>
    <submittedName>
        <fullName evidence="7">Tetratricopeptide repeat protein</fullName>
    </submittedName>
</protein>
<name>A0A432MG08_9BACT</name>
<sequence>MDQTKTLPPRSGPGAPDHPERRRRLLVFGLISALLVALLGGGLSLVRQHSLREAHRRDEAAIRRGRALLELGRPDRALDVVGPIDESSPLLAEALTVRGMALAALDRVEESRQTLERSLRVGPVQPMAAKVLAAIYFSRSETDRGLKLLRLASQIDPADFRPWFATGKVLMILDRPAEAADAYARALELHPGDRDSRIGLIRALVASGDADTATPHLEAALRQGPNDPEALALAALLALARGEPEHALDYADRCLAIDPSRSDALLTRARIHRAFGRADLALADAEDAVRLAPNDPAALNFLALAEAAAGFSERSQATSARHRDLVARIARMHELTDQIQANPDDPEPRWRLGLEALEAGEIELARQSFQAALALQPDCPPALQGLAALSHPIPALPSSPDSP</sequence>
<feature type="repeat" description="TPR" evidence="3">
    <location>
        <begin position="160"/>
        <end position="193"/>
    </location>
</feature>